<evidence type="ECO:0000256" key="1">
    <source>
        <dbReference type="SAM" id="Coils"/>
    </source>
</evidence>
<proteinExistence type="predicted"/>
<sequence length="122" mass="13742">MSSVRSATRSAVQNAYKELQRVYNMIDPQNGFFTEKGDAGHYSSVPGFERKRIVDNSYMVAAALENLQTDLNAQFAEEDEEAEEEVSEIEKNFVRATVVAGLKGFLGFRPEQQQSLTKLRTD</sequence>
<protein>
    <submittedName>
        <fullName evidence="2">Uncharacterized protein</fullName>
    </submittedName>
</protein>
<keyword evidence="1" id="KW-0175">Coiled coil</keyword>
<dbReference type="OrthoDB" id="3730at2759"/>
<name>A0A2V3IWH9_9FLOR</name>
<evidence type="ECO:0000313" key="3">
    <source>
        <dbReference type="Proteomes" id="UP000247409"/>
    </source>
</evidence>
<dbReference type="Proteomes" id="UP000247409">
    <property type="component" value="Unassembled WGS sequence"/>
</dbReference>
<evidence type="ECO:0000313" key="2">
    <source>
        <dbReference type="EMBL" id="PXF46496.1"/>
    </source>
</evidence>
<dbReference type="AlphaFoldDB" id="A0A2V3IWH9"/>
<gene>
    <name evidence="2" type="ORF">BWQ96_03731</name>
</gene>
<feature type="coiled-coil region" evidence="1">
    <location>
        <begin position="61"/>
        <end position="92"/>
    </location>
</feature>
<dbReference type="EMBL" id="NBIV01000037">
    <property type="protein sequence ID" value="PXF46496.1"/>
    <property type="molecule type" value="Genomic_DNA"/>
</dbReference>
<accession>A0A2V3IWH9</accession>
<keyword evidence="3" id="KW-1185">Reference proteome</keyword>
<organism evidence="2 3">
    <name type="scientific">Gracilariopsis chorda</name>
    <dbReference type="NCBI Taxonomy" id="448386"/>
    <lineage>
        <taxon>Eukaryota</taxon>
        <taxon>Rhodophyta</taxon>
        <taxon>Florideophyceae</taxon>
        <taxon>Rhodymeniophycidae</taxon>
        <taxon>Gracilariales</taxon>
        <taxon>Gracilariaceae</taxon>
        <taxon>Gracilariopsis</taxon>
    </lineage>
</organism>
<comment type="caution">
    <text evidence="2">The sequence shown here is derived from an EMBL/GenBank/DDBJ whole genome shotgun (WGS) entry which is preliminary data.</text>
</comment>
<reference evidence="2 3" key="1">
    <citation type="journal article" date="2018" name="Mol. Biol. Evol.">
        <title>Analysis of the draft genome of the red seaweed Gracilariopsis chorda provides insights into genome size evolution in Rhodophyta.</title>
        <authorList>
            <person name="Lee J."/>
            <person name="Yang E.C."/>
            <person name="Graf L."/>
            <person name="Yang J.H."/>
            <person name="Qiu H."/>
            <person name="Zel Zion U."/>
            <person name="Chan C.X."/>
            <person name="Stephens T.G."/>
            <person name="Weber A.P.M."/>
            <person name="Boo G.H."/>
            <person name="Boo S.M."/>
            <person name="Kim K.M."/>
            <person name="Shin Y."/>
            <person name="Jung M."/>
            <person name="Lee S.J."/>
            <person name="Yim H.S."/>
            <person name="Lee J.H."/>
            <person name="Bhattacharya D."/>
            <person name="Yoon H.S."/>
        </authorList>
    </citation>
    <scope>NUCLEOTIDE SEQUENCE [LARGE SCALE GENOMIC DNA]</scope>
    <source>
        <strain evidence="2 3">SKKU-2015</strain>
        <tissue evidence="2">Whole body</tissue>
    </source>
</reference>